<name>A0A9Q3D7W3_9BASI</name>
<organism evidence="19 20">
    <name type="scientific">Austropuccinia psidii MF-1</name>
    <dbReference type="NCBI Taxonomy" id="1389203"/>
    <lineage>
        <taxon>Eukaryota</taxon>
        <taxon>Fungi</taxon>
        <taxon>Dikarya</taxon>
        <taxon>Basidiomycota</taxon>
        <taxon>Pucciniomycotina</taxon>
        <taxon>Pucciniomycetes</taxon>
        <taxon>Pucciniales</taxon>
        <taxon>Sphaerophragmiaceae</taxon>
        <taxon>Austropuccinia</taxon>
    </lineage>
</organism>
<dbReference type="Proteomes" id="UP000765509">
    <property type="component" value="Unassembled WGS sequence"/>
</dbReference>
<dbReference type="GO" id="GO:0046872">
    <property type="term" value="F:metal ion binding"/>
    <property type="evidence" value="ECO:0007669"/>
    <property type="project" value="UniProtKB-KW"/>
</dbReference>
<dbReference type="GO" id="GO:0004519">
    <property type="term" value="F:endonuclease activity"/>
    <property type="evidence" value="ECO:0007669"/>
    <property type="project" value="UniProtKB-KW"/>
</dbReference>
<dbReference type="InterPro" id="IPR012337">
    <property type="entry name" value="RNaseH-like_sf"/>
</dbReference>
<keyword evidence="15" id="KW-0917">Virion maturation</keyword>
<dbReference type="EMBL" id="AVOT02013358">
    <property type="protein sequence ID" value="MBW0495928.1"/>
    <property type="molecule type" value="Genomic_DNA"/>
</dbReference>
<dbReference type="SUPFAM" id="SSF53098">
    <property type="entry name" value="Ribonuclease H-like"/>
    <property type="match status" value="1"/>
</dbReference>
<keyword evidence="5" id="KW-0540">Nuclease</keyword>
<feature type="region of interest" description="Disordered" evidence="17">
    <location>
        <begin position="102"/>
        <end position="125"/>
    </location>
</feature>
<dbReference type="PANTHER" id="PTHR42648:SF11">
    <property type="entry name" value="TRANSPOSON TY4-P GAG-POL POLYPROTEIN"/>
    <property type="match status" value="1"/>
</dbReference>
<evidence type="ECO:0000256" key="6">
    <source>
        <dbReference type="ARBA" id="ARBA00022723"/>
    </source>
</evidence>
<keyword evidence="10" id="KW-0067">ATP-binding</keyword>
<feature type="domain" description="Retrovirus-related Pol polyprotein from transposon TNT 1-94-like beta-barrel" evidence="18">
    <location>
        <begin position="146"/>
        <end position="222"/>
    </location>
</feature>
<comment type="function">
    <text evidence="1">The aspartyl protease (PR) mediates the proteolytic cleavages of the Gag and Gag-Pol polyproteins after assembly of the VLP.</text>
</comment>
<evidence type="ECO:0000256" key="16">
    <source>
        <dbReference type="ARBA" id="ARBA00023172"/>
    </source>
</evidence>
<keyword evidence="8" id="KW-0255">Endonuclease</keyword>
<evidence type="ECO:0000313" key="19">
    <source>
        <dbReference type="EMBL" id="MBW0495928.1"/>
    </source>
</evidence>
<dbReference type="Gene3D" id="3.30.420.10">
    <property type="entry name" value="Ribonuclease H-like superfamily/Ribonuclease H"/>
    <property type="match status" value="1"/>
</dbReference>
<keyword evidence="16" id="KW-0233">DNA recombination</keyword>
<dbReference type="InterPro" id="IPR036397">
    <property type="entry name" value="RNaseH_sf"/>
</dbReference>
<gene>
    <name evidence="19" type="ORF">O181_035643</name>
</gene>
<dbReference type="GO" id="GO:0003964">
    <property type="term" value="F:RNA-directed DNA polymerase activity"/>
    <property type="evidence" value="ECO:0007669"/>
    <property type="project" value="UniProtKB-KW"/>
</dbReference>
<keyword evidence="14" id="KW-0808">Transferase</keyword>
<evidence type="ECO:0000256" key="17">
    <source>
        <dbReference type="SAM" id="MobiDB-lite"/>
    </source>
</evidence>
<dbReference type="GO" id="GO:0003887">
    <property type="term" value="F:DNA-directed DNA polymerase activity"/>
    <property type="evidence" value="ECO:0007669"/>
    <property type="project" value="UniProtKB-KW"/>
</dbReference>
<evidence type="ECO:0000256" key="3">
    <source>
        <dbReference type="ARBA" id="ARBA00022670"/>
    </source>
</evidence>
<evidence type="ECO:0000313" key="20">
    <source>
        <dbReference type="Proteomes" id="UP000765509"/>
    </source>
</evidence>
<evidence type="ECO:0000256" key="13">
    <source>
        <dbReference type="ARBA" id="ARBA00022918"/>
    </source>
</evidence>
<dbReference type="PANTHER" id="PTHR42648">
    <property type="entry name" value="TRANSPOSASE, PUTATIVE-RELATED"/>
    <property type="match status" value="1"/>
</dbReference>
<dbReference type="InterPro" id="IPR039537">
    <property type="entry name" value="Retrotran_Ty1/copia-like"/>
</dbReference>
<evidence type="ECO:0000256" key="15">
    <source>
        <dbReference type="ARBA" id="ARBA00023113"/>
    </source>
</evidence>
<accession>A0A9Q3D7W3</accession>
<evidence type="ECO:0000259" key="18">
    <source>
        <dbReference type="Pfam" id="PF22936"/>
    </source>
</evidence>
<reference evidence="19" key="1">
    <citation type="submission" date="2021-03" db="EMBL/GenBank/DDBJ databases">
        <title>Draft genome sequence of rust myrtle Austropuccinia psidii MF-1, a brazilian biotype.</title>
        <authorList>
            <person name="Quecine M.C."/>
            <person name="Pachon D.M.R."/>
            <person name="Bonatelli M.L."/>
            <person name="Correr F.H."/>
            <person name="Franceschini L.M."/>
            <person name="Leite T.F."/>
            <person name="Margarido G.R.A."/>
            <person name="Almeida C.A."/>
            <person name="Ferrarezi J.A."/>
            <person name="Labate C.A."/>
        </authorList>
    </citation>
    <scope>NUCLEOTIDE SEQUENCE</scope>
    <source>
        <strain evidence="19">MF-1</strain>
    </source>
</reference>
<protein>
    <recommendedName>
        <fullName evidence="18">Retrovirus-related Pol polyprotein from transposon TNT 1-94-like beta-barrel domain-containing protein</fullName>
    </recommendedName>
</protein>
<sequence>MPSKVLSYIILGKLAGDPKLSKVVELLTLNEEIIEKPNQILYCLQEYANHCQTKDDRPTTVTSALALFSATNQEPYQILYYCANGKYNPKCLTHKKEECFGENPHLRPQRQDNKRKAPNANPASHLSTAQALHTGMLLKPKNQQIVVDCGAMHHMFHSEEVLTSLTKDTKLPVTTGDSSRNLIAKGIGTASILSNNQHLTFPNSLFVPKLNFNLMSLLNLFNEELSINRHNNLFSLTTKGKEFLHGGIENNIMKVDYHLPTSHQTMVNIHPWHERLGHVGKSFIKSMGLPPTNLPCKTCDLNKAHRLPFKDHFEPVDLPLDCIHINLVGPISRLSISGYQYFLTIVDQATSFKIFWFLKNKSYAFHQFTMTKKLMENQHNRPLKKLVSD</sequence>
<keyword evidence="3" id="KW-0645">Protease</keyword>
<dbReference type="GO" id="GO:0006310">
    <property type="term" value="P:DNA recombination"/>
    <property type="evidence" value="ECO:0007669"/>
    <property type="project" value="UniProtKB-KW"/>
</dbReference>
<dbReference type="Pfam" id="PF22936">
    <property type="entry name" value="Pol_BBD"/>
    <property type="match status" value="1"/>
</dbReference>
<evidence type="ECO:0000256" key="8">
    <source>
        <dbReference type="ARBA" id="ARBA00022759"/>
    </source>
</evidence>
<evidence type="ECO:0000256" key="10">
    <source>
        <dbReference type="ARBA" id="ARBA00022840"/>
    </source>
</evidence>
<evidence type="ECO:0000256" key="11">
    <source>
        <dbReference type="ARBA" id="ARBA00022842"/>
    </source>
</evidence>
<comment type="caution">
    <text evidence="19">The sequence shown here is derived from an EMBL/GenBank/DDBJ whole genome shotgun (WGS) entry which is preliminary data.</text>
</comment>
<dbReference type="GO" id="GO:0006508">
    <property type="term" value="P:proteolysis"/>
    <property type="evidence" value="ECO:0007669"/>
    <property type="project" value="UniProtKB-KW"/>
</dbReference>
<evidence type="ECO:0000256" key="4">
    <source>
        <dbReference type="ARBA" id="ARBA00022695"/>
    </source>
</evidence>
<evidence type="ECO:0000256" key="5">
    <source>
        <dbReference type="ARBA" id="ARBA00022722"/>
    </source>
</evidence>
<dbReference type="AlphaFoldDB" id="A0A9Q3D7W3"/>
<dbReference type="InterPro" id="IPR054722">
    <property type="entry name" value="PolX-like_BBD"/>
</dbReference>
<keyword evidence="9" id="KW-0378">Hydrolase</keyword>
<dbReference type="GO" id="GO:0015074">
    <property type="term" value="P:DNA integration"/>
    <property type="evidence" value="ECO:0007669"/>
    <property type="project" value="UniProtKB-KW"/>
</dbReference>
<keyword evidence="13" id="KW-0695">RNA-directed DNA polymerase</keyword>
<dbReference type="GO" id="GO:0005524">
    <property type="term" value="F:ATP binding"/>
    <property type="evidence" value="ECO:0007669"/>
    <property type="project" value="UniProtKB-KW"/>
</dbReference>
<evidence type="ECO:0000256" key="1">
    <source>
        <dbReference type="ARBA" id="ARBA00002180"/>
    </source>
</evidence>
<keyword evidence="4" id="KW-0548">Nucleotidyltransferase</keyword>
<evidence type="ECO:0000256" key="9">
    <source>
        <dbReference type="ARBA" id="ARBA00022801"/>
    </source>
</evidence>
<evidence type="ECO:0000256" key="12">
    <source>
        <dbReference type="ARBA" id="ARBA00022908"/>
    </source>
</evidence>
<keyword evidence="14" id="KW-0239">DNA-directed DNA polymerase</keyword>
<dbReference type="GO" id="GO:0008233">
    <property type="term" value="F:peptidase activity"/>
    <property type="evidence" value="ECO:0007669"/>
    <property type="project" value="UniProtKB-KW"/>
</dbReference>
<dbReference type="GO" id="GO:0003676">
    <property type="term" value="F:nucleic acid binding"/>
    <property type="evidence" value="ECO:0007669"/>
    <property type="project" value="InterPro"/>
</dbReference>
<proteinExistence type="predicted"/>
<keyword evidence="11" id="KW-0460">Magnesium</keyword>
<evidence type="ECO:0000256" key="2">
    <source>
        <dbReference type="ARBA" id="ARBA00022612"/>
    </source>
</evidence>
<keyword evidence="6" id="KW-0479">Metal-binding</keyword>
<keyword evidence="20" id="KW-1185">Reference proteome</keyword>
<keyword evidence="2" id="KW-1188">Viral release from host cell</keyword>
<evidence type="ECO:0000256" key="14">
    <source>
        <dbReference type="ARBA" id="ARBA00022932"/>
    </source>
</evidence>
<keyword evidence="7" id="KW-0547">Nucleotide-binding</keyword>
<evidence type="ECO:0000256" key="7">
    <source>
        <dbReference type="ARBA" id="ARBA00022741"/>
    </source>
</evidence>
<keyword evidence="12" id="KW-0229">DNA integration</keyword>